<dbReference type="EMBL" id="JAKEVY010000006">
    <property type="protein sequence ID" value="MCF1716798.1"/>
    <property type="molecule type" value="Genomic_DNA"/>
</dbReference>
<accession>A0ABS9BP76</accession>
<evidence type="ECO:0000256" key="1">
    <source>
        <dbReference type="ARBA" id="ARBA00004442"/>
    </source>
</evidence>
<protein>
    <submittedName>
        <fullName evidence="7">OmpA family protein</fullName>
    </submittedName>
</protein>
<gene>
    <name evidence="7" type="ORF">L0U88_19305</name>
</gene>
<dbReference type="PANTHER" id="PTHR30329:SF21">
    <property type="entry name" value="LIPOPROTEIN YIAD-RELATED"/>
    <property type="match status" value="1"/>
</dbReference>
<feature type="compositionally biased region" description="Polar residues" evidence="5">
    <location>
        <begin position="81"/>
        <end position="97"/>
    </location>
</feature>
<feature type="region of interest" description="Disordered" evidence="5">
    <location>
        <begin position="27"/>
        <end position="48"/>
    </location>
</feature>
<sequence length="435" mass="48435">MKSIVLVFLSFLLFYFYSGAQTIDPKEKVKRKTTQRADQRTEEGIDKGLDKIEEGINGLFKKKKKSEKTSEDVEEEEETTGADTTQKPVKTTTSGTGSEFKRYSKFDFVPGEKIVAVEDFSQDAIGDFPARWNTNASGEVITVNGSDQHWMNLTQAGYYYPEFLNKIPENSTIEFELLALGDFTPTNEVFSFGFVRDTKSLLTPEEPSAVWVSFNASSEGSVNFTVRDAEGNEIINNNIAKNPGWTSESNRKARVSVWRQKTRLRVYMNETKLIDLPRAFDPAQQYRLLFHSNLYGTEGLSYAISQLRVAEGMPDTRSKLITEGKFVTNAILFDVNKAIVKPSSYGVIKEIAQVLKENAAVKVAIVGHTDSDGSAAGNLTLSKQRAESVKNILVTEFGIDASRLSTDGKGSSQPIDNRNSAEAKASNRRVEFIKL</sequence>
<dbReference type="InterPro" id="IPR036737">
    <property type="entry name" value="OmpA-like_sf"/>
</dbReference>
<comment type="subcellular location">
    <subcellularLocation>
        <location evidence="1">Cell outer membrane</location>
    </subcellularLocation>
</comment>
<dbReference type="PANTHER" id="PTHR30329">
    <property type="entry name" value="STATOR ELEMENT OF FLAGELLAR MOTOR COMPLEX"/>
    <property type="match status" value="1"/>
</dbReference>
<dbReference type="PRINTS" id="PR01021">
    <property type="entry name" value="OMPADOMAIN"/>
</dbReference>
<feature type="region of interest" description="Disordered" evidence="5">
    <location>
        <begin position="63"/>
        <end position="97"/>
    </location>
</feature>
<evidence type="ECO:0000256" key="3">
    <source>
        <dbReference type="ARBA" id="ARBA00023237"/>
    </source>
</evidence>
<dbReference type="InterPro" id="IPR050330">
    <property type="entry name" value="Bact_OuterMem_StrucFunc"/>
</dbReference>
<dbReference type="InterPro" id="IPR006665">
    <property type="entry name" value="OmpA-like"/>
</dbReference>
<evidence type="ECO:0000256" key="2">
    <source>
        <dbReference type="ARBA" id="ARBA00023136"/>
    </source>
</evidence>
<dbReference type="SUPFAM" id="SSF103088">
    <property type="entry name" value="OmpA-like"/>
    <property type="match status" value="1"/>
</dbReference>
<evidence type="ECO:0000313" key="7">
    <source>
        <dbReference type="EMBL" id="MCF1716798.1"/>
    </source>
</evidence>
<keyword evidence="2 4" id="KW-0472">Membrane</keyword>
<evidence type="ECO:0000259" key="6">
    <source>
        <dbReference type="PROSITE" id="PS51123"/>
    </source>
</evidence>
<reference evidence="7 8" key="1">
    <citation type="submission" date="2022-01" db="EMBL/GenBank/DDBJ databases">
        <title>Flavihumibacter sp. nov., isolated from sediment of a river.</title>
        <authorList>
            <person name="Liu H."/>
        </authorList>
    </citation>
    <scope>NUCLEOTIDE SEQUENCE [LARGE SCALE GENOMIC DNA]</scope>
    <source>
        <strain evidence="7 8">RY-1</strain>
    </source>
</reference>
<evidence type="ECO:0000256" key="5">
    <source>
        <dbReference type="SAM" id="MobiDB-lite"/>
    </source>
</evidence>
<keyword evidence="8" id="KW-1185">Reference proteome</keyword>
<evidence type="ECO:0000313" key="8">
    <source>
        <dbReference type="Proteomes" id="UP001200145"/>
    </source>
</evidence>
<evidence type="ECO:0000256" key="4">
    <source>
        <dbReference type="PROSITE-ProRule" id="PRU00473"/>
    </source>
</evidence>
<dbReference type="RefSeq" id="WP_234868276.1">
    <property type="nucleotide sequence ID" value="NZ_JAKEVY010000006.1"/>
</dbReference>
<feature type="domain" description="OmpA-like" evidence="6">
    <location>
        <begin position="320"/>
        <end position="435"/>
    </location>
</feature>
<name>A0ABS9BP76_9BACT</name>
<keyword evidence="3" id="KW-0998">Cell outer membrane</keyword>
<comment type="caution">
    <text evidence="7">The sequence shown here is derived from an EMBL/GenBank/DDBJ whole genome shotgun (WGS) entry which is preliminary data.</text>
</comment>
<dbReference type="PROSITE" id="PS51123">
    <property type="entry name" value="OMPA_2"/>
    <property type="match status" value="1"/>
</dbReference>
<dbReference type="CDD" id="cd07185">
    <property type="entry name" value="OmpA_C-like"/>
    <property type="match status" value="1"/>
</dbReference>
<organism evidence="7 8">
    <name type="scientific">Flavihumibacter fluminis</name>
    <dbReference type="NCBI Taxonomy" id="2909236"/>
    <lineage>
        <taxon>Bacteria</taxon>
        <taxon>Pseudomonadati</taxon>
        <taxon>Bacteroidota</taxon>
        <taxon>Chitinophagia</taxon>
        <taxon>Chitinophagales</taxon>
        <taxon>Chitinophagaceae</taxon>
        <taxon>Flavihumibacter</taxon>
    </lineage>
</organism>
<dbReference type="Proteomes" id="UP001200145">
    <property type="component" value="Unassembled WGS sequence"/>
</dbReference>
<dbReference type="Gene3D" id="3.30.1330.60">
    <property type="entry name" value="OmpA-like domain"/>
    <property type="match status" value="1"/>
</dbReference>
<proteinExistence type="predicted"/>
<dbReference type="InterPro" id="IPR006664">
    <property type="entry name" value="OMP_bac"/>
</dbReference>
<feature type="compositionally biased region" description="Basic and acidic residues" evidence="5">
    <location>
        <begin position="35"/>
        <end position="48"/>
    </location>
</feature>
<dbReference type="Pfam" id="PF00691">
    <property type="entry name" value="OmpA"/>
    <property type="match status" value="1"/>
</dbReference>